<reference evidence="8 9" key="1">
    <citation type="journal article" date="2017" name="Int. J. Syst. Evol. Microbiol.">
        <title>Aquarickettsiella crustaci n. gen. n. sp. (Gammaproteobacteria: Legionellales: Coxiellaceae); a bacterial pathogen of the freshwater crustacean: Gammarus fossarum (Malacostraca: Amphipoda).</title>
        <authorList>
            <person name="Bojko J."/>
            <person name="Dunn A.M."/>
            <person name="Stebbing P.D."/>
            <person name="Van Aerle R."/>
            <person name="Bacela-Spychalska K."/>
            <person name="Bean T.P."/>
            <person name="Stentiford G.D."/>
        </authorList>
    </citation>
    <scope>NUCLEOTIDE SEQUENCE [LARGE SCALE GENOMIC DNA]</scope>
    <source>
        <strain evidence="8">RA15029</strain>
    </source>
</reference>
<dbReference type="EMBL" id="NMOS02000001">
    <property type="protein sequence ID" value="RDH41127.1"/>
    <property type="molecule type" value="Genomic_DNA"/>
</dbReference>
<dbReference type="Pfam" id="PF01128">
    <property type="entry name" value="IspD"/>
    <property type="match status" value="1"/>
</dbReference>
<dbReference type="NCBIfam" id="TIGR00453">
    <property type="entry name" value="ispD"/>
    <property type="match status" value="1"/>
</dbReference>
<dbReference type="CDD" id="cd02516">
    <property type="entry name" value="CDP-ME_synthetase"/>
    <property type="match status" value="1"/>
</dbReference>
<evidence type="ECO:0000256" key="7">
    <source>
        <dbReference type="HAMAP-Rule" id="MF_00108"/>
    </source>
</evidence>
<keyword evidence="5 7" id="KW-0548">Nucleotidyltransferase</keyword>
<dbReference type="Gene3D" id="3.90.550.10">
    <property type="entry name" value="Spore Coat Polysaccharide Biosynthesis Protein SpsA, Chain A"/>
    <property type="match status" value="1"/>
</dbReference>
<dbReference type="InterPro" id="IPR001228">
    <property type="entry name" value="IspD"/>
</dbReference>
<dbReference type="HAMAP" id="MF_00108">
    <property type="entry name" value="IspD"/>
    <property type="match status" value="1"/>
</dbReference>
<evidence type="ECO:0000313" key="8">
    <source>
        <dbReference type="EMBL" id="RDH41127.1"/>
    </source>
</evidence>
<reference evidence="8 9" key="2">
    <citation type="journal article" date="2018" name="J. Invertebr. Pathol.">
        <title>'Candidatus Aquirickettsiella gammari' (Gammaproteobacteria: Legionellales: Coxiellaceae): A bacterial pathogen of the freshwater crustacean Gammarus fossarum (Malacostraca: Amphipoda).</title>
        <authorList>
            <person name="Bojko J."/>
            <person name="Dunn A.M."/>
            <person name="Stebbing P.D."/>
            <person name="van Aerle R."/>
            <person name="Bacela-Spychalska K."/>
            <person name="Bean T.P."/>
            <person name="Urrutia A."/>
            <person name="Stentiford G.D."/>
        </authorList>
    </citation>
    <scope>NUCLEOTIDE SEQUENCE [LARGE SCALE GENOMIC DNA]</scope>
    <source>
        <strain evidence="8">RA15029</strain>
    </source>
</reference>
<dbReference type="InterPro" id="IPR050088">
    <property type="entry name" value="IspD/TarI_cytidylyltransf_bact"/>
</dbReference>
<proteinExistence type="inferred from homology"/>
<evidence type="ECO:0000256" key="2">
    <source>
        <dbReference type="ARBA" id="ARBA00004787"/>
    </source>
</evidence>
<keyword evidence="4 7" id="KW-0808">Transferase</keyword>
<evidence type="ECO:0000256" key="3">
    <source>
        <dbReference type="ARBA" id="ARBA00009789"/>
    </source>
</evidence>
<dbReference type="InterPro" id="IPR029044">
    <property type="entry name" value="Nucleotide-diphossugar_trans"/>
</dbReference>
<comment type="caution">
    <text evidence="8">The sequence shown here is derived from an EMBL/GenBank/DDBJ whole genome shotgun (WGS) entry which is preliminary data.</text>
</comment>
<sequence>MKHSTVNYFVIVPAAGTGTRMQTDTPKQYLSLRGKKIIEYTLTTLLSYEKFKKCIVALNKEDKYWPALQLKHPHLRTVYGGKERCHSVFNALLALKTLAKKNDWILVHDAVRPLLQHSDINKLINDIADHPIGGFLANPLKNTVKYFDDKQILKTLDRKKVWQAVTPQMFRYHWLVNALDSVIKKNQFITDEANAIELLGQHAKIVAGRSDNIKITDKDDLILLDYYLSIRQAEVE</sequence>
<keyword evidence="9" id="KW-1185">Reference proteome</keyword>
<dbReference type="SUPFAM" id="SSF53448">
    <property type="entry name" value="Nucleotide-diphospho-sugar transferases"/>
    <property type="match status" value="1"/>
</dbReference>
<dbReference type="PROSITE" id="PS01295">
    <property type="entry name" value="ISPD"/>
    <property type="match status" value="1"/>
</dbReference>
<comment type="catalytic activity">
    <reaction evidence="1 7">
        <text>2-C-methyl-D-erythritol 4-phosphate + CTP + H(+) = 4-CDP-2-C-methyl-D-erythritol + diphosphate</text>
        <dbReference type="Rhea" id="RHEA:13429"/>
        <dbReference type="ChEBI" id="CHEBI:15378"/>
        <dbReference type="ChEBI" id="CHEBI:33019"/>
        <dbReference type="ChEBI" id="CHEBI:37563"/>
        <dbReference type="ChEBI" id="CHEBI:57823"/>
        <dbReference type="ChEBI" id="CHEBI:58262"/>
        <dbReference type="EC" id="2.7.7.60"/>
    </reaction>
</comment>
<comment type="similarity">
    <text evidence="3 7">Belongs to the IspD/TarI cytidylyltransferase family. IspD subfamily.</text>
</comment>
<dbReference type="UniPathway" id="UPA00056">
    <property type="reaction ID" value="UER00093"/>
</dbReference>
<evidence type="ECO:0000313" key="9">
    <source>
        <dbReference type="Proteomes" id="UP000226429"/>
    </source>
</evidence>
<feature type="site" description="Positions MEP for the nucleophilic attack" evidence="7">
    <location>
        <position position="158"/>
    </location>
</feature>
<gene>
    <name evidence="7" type="primary">ispD</name>
    <name evidence="8" type="ORF">CFE62_000495</name>
</gene>
<feature type="site" description="Positions MEP for the nucleophilic attack" evidence="7">
    <location>
        <position position="214"/>
    </location>
</feature>
<accession>A0A370CMD9</accession>
<name>A0A370CMD9_9COXI</name>
<dbReference type="GO" id="GO:0019288">
    <property type="term" value="P:isopentenyl diphosphate biosynthetic process, methylerythritol 4-phosphate pathway"/>
    <property type="evidence" value="ECO:0007669"/>
    <property type="project" value="UniProtKB-UniRule"/>
</dbReference>
<keyword evidence="6 7" id="KW-0414">Isoprene biosynthesis</keyword>
<evidence type="ECO:0000256" key="4">
    <source>
        <dbReference type="ARBA" id="ARBA00022679"/>
    </source>
</evidence>
<feature type="site" description="Transition state stabilizer" evidence="7">
    <location>
        <position position="20"/>
    </location>
</feature>
<dbReference type="PANTHER" id="PTHR32125:SF4">
    <property type="entry name" value="2-C-METHYL-D-ERYTHRITOL 4-PHOSPHATE CYTIDYLYLTRANSFERASE, CHLOROPLASTIC"/>
    <property type="match status" value="1"/>
</dbReference>
<organism evidence="8 9">
    <name type="scientific">Candidatus Aquirickettsiella gammari</name>
    <dbReference type="NCBI Taxonomy" id="2016198"/>
    <lineage>
        <taxon>Bacteria</taxon>
        <taxon>Pseudomonadati</taxon>
        <taxon>Pseudomonadota</taxon>
        <taxon>Gammaproteobacteria</taxon>
        <taxon>Legionellales</taxon>
        <taxon>Coxiellaceae</taxon>
        <taxon>Candidatus Aquirickettsiella</taxon>
    </lineage>
</organism>
<comment type="pathway">
    <text evidence="2 7">Isoprenoid biosynthesis; isopentenyl diphosphate biosynthesis via DXP pathway; isopentenyl diphosphate from 1-deoxy-D-xylulose 5-phosphate: step 2/6.</text>
</comment>
<dbReference type="FunFam" id="3.90.550.10:FF:000003">
    <property type="entry name" value="2-C-methyl-D-erythritol 4-phosphate cytidylyltransferase"/>
    <property type="match status" value="1"/>
</dbReference>
<protein>
    <recommendedName>
        <fullName evidence="7">2-C-methyl-D-erythritol 4-phosphate cytidylyltransferase</fullName>
        <ecNumber evidence="7">2.7.7.60</ecNumber>
    </recommendedName>
    <alternativeName>
        <fullName evidence="7">4-diphosphocytidyl-2C-methyl-D-erythritol synthase</fullName>
    </alternativeName>
    <alternativeName>
        <fullName evidence="7">MEP cytidylyltransferase</fullName>
        <shortName evidence="7">MCT</shortName>
    </alternativeName>
</protein>
<dbReference type="Proteomes" id="UP000226429">
    <property type="component" value="Unassembled WGS sequence"/>
</dbReference>
<evidence type="ECO:0000256" key="6">
    <source>
        <dbReference type="ARBA" id="ARBA00023229"/>
    </source>
</evidence>
<dbReference type="AlphaFoldDB" id="A0A370CMD9"/>
<dbReference type="InterPro" id="IPR034683">
    <property type="entry name" value="IspD/TarI"/>
</dbReference>
<feature type="site" description="Transition state stabilizer" evidence="7">
    <location>
        <position position="27"/>
    </location>
</feature>
<dbReference type="GO" id="GO:0050518">
    <property type="term" value="F:2-C-methyl-D-erythritol 4-phosphate cytidylyltransferase activity"/>
    <property type="evidence" value="ECO:0007669"/>
    <property type="project" value="UniProtKB-UniRule"/>
</dbReference>
<dbReference type="PANTHER" id="PTHR32125">
    <property type="entry name" value="2-C-METHYL-D-ERYTHRITOL 4-PHOSPHATE CYTIDYLYLTRANSFERASE, CHLOROPLASTIC"/>
    <property type="match status" value="1"/>
</dbReference>
<evidence type="ECO:0000256" key="5">
    <source>
        <dbReference type="ARBA" id="ARBA00022695"/>
    </source>
</evidence>
<dbReference type="InterPro" id="IPR018294">
    <property type="entry name" value="ISPD_synthase_CS"/>
</dbReference>
<dbReference type="EC" id="2.7.7.60" evidence="7"/>
<evidence type="ECO:0000256" key="1">
    <source>
        <dbReference type="ARBA" id="ARBA00001282"/>
    </source>
</evidence>
<comment type="function">
    <text evidence="7">Catalyzes the formation of 4-diphosphocytidyl-2-C-methyl-D-erythritol from CTP and 2-C-methyl-D-erythritol 4-phosphate (MEP).</text>
</comment>